<dbReference type="EMBL" id="GIFC01001169">
    <property type="protein sequence ID" value="MXU83252.1"/>
    <property type="molecule type" value="Transcribed_RNA"/>
</dbReference>
<sequence>MSLGLGISSAQPPAAVLAVAAVAAPDQFLHSMLSPYLRPIHKHRVRSWMRLRSKSAIRRHALGPMPHFKKHGET</sequence>
<organism evidence="1">
    <name type="scientific">Ixodes ricinus</name>
    <name type="common">Common tick</name>
    <name type="synonym">Acarus ricinus</name>
    <dbReference type="NCBI Taxonomy" id="34613"/>
    <lineage>
        <taxon>Eukaryota</taxon>
        <taxon>Metazoa</taxon>
        <taxon>Ecdysozoa</taxon>
        <taxon>Arthropoda</taxon>
        <taxon>Chelicerata</taxon>
        <taxon>Arachnida</taxon>
        <taxon>Acari</taxon>
        <taxon>Parasitiformes</taxon>
        <taxon>Ixodida</taxon>
        <taxon>Ixodoidea</taxon>
        <taxon>Ixodidae</taxon>
        <taxon>Ixodinae</taxon>
        <taxon>Ixodes</taxon>
    </lineage>
</organism>
<proteinExistence type="predicted"/>
<reference evidence="1" key="1">
    <citation type="submission" date="2019-12" db="EMBL/GenBank/DDBJ databases">
        <title>An insight into the sialome of adult female Ixodes ricinus ticks feeding for 6 days.</title>
        <authorList>
            <person name="Perner J."/>
            <person name="Ribeiro J.M.C."/>
        </authorList>
    </citation>
    <scope>NUCLEOTIDE SEQUENCE</scope>
    <source>
        <strain evidence="1">Semi-engorged</strain>
        <tissue evidence="1">Salivary glands</tissue>
    </source>
</reference>
<evidence type="ECO:0000313" key="1">
    <source>
        <dbReference type="EMBL" id="MXU83252.1"/>
    </source>
</evidence>
<name>A0A6B0TTF9_IXORI</name>
<dbReference type="AlphaFoldDB" id="A0A6B0TTF9"/>
<accession>A0A6B0TTF9</accession>
<protein>
    <submittedName>
        <fullName evidence="1">Putative secreted protein</fullName>
    </submittedName>
</protein>